<evidence type="ECO:0000256" key="1">
    <source>
        <dbReference type="SAM" id="SignalP"/>
    </source>
</evidence>
<organism evidence="2 3">
    <name type="scientific">Luteolibacter algae</name>
    <dbReference type="NCBI Taxonomy" id="454151"/>
    <lineage>
        <taxon>Bacteria</taxon>
        <taxon>Pseudomonadati</taxon>
        <taxon>Verrucomicrobiota</taxon>
        <taxon>Verrucomicrobiia</taxon>
        <taxon>Verrucomicrobiales</taxon>
        <taxon>Verrucomicrobiaceae</taxon>
        <taxon>Luteolibacter</taxon>
    </lineage>
</organism>
<keyword evidence="3" id="KW-1185">Reference proteome</keyword>
<evidence type="ECO:0000313" key="2">
    <source>
        <dbReference type="EMBL" id="MFD2256857.1"/>
    </source>
</evidence>
<sequence>MKRLPSILAMCLTAIPISCAPMSNDNAKPTAAVGGAALGAAAGGIIGHQSGRAAEGAAIGALGGGVYGWENGVRLLGGDGSVKNVERGD</sequence>
<accession>A0ABW5D7K8</accession>
<feature type="signal peptide" evidence="1">
    <location>
        <begin position="1"/>
        <end position="20"/>
    </location>
</feature>
<feature type="chain" id="PRO_5046794118" description="Glycine zipper domain-containing protein" evidence="1">
    <location>
        <begin position="21"/>
        <end position="89"/>
    </location>
</feature>
<gene>
    <name evidence="2" type="ORF">ACFSSA_09230</name>
</gene>
<dbReference type="RefSeq" id="WP_386820146.1">
    <property type="nucleotide sequence ID" value="NZ_JBHUIT010000017.1"/>
</dbReference>
<reference evidence="3" key="1">
    <citation type="journal article" date="2019" name="Int. J. Syst. Evol. Microbiol.">
        <title>The Global Catalogue of Microorganisms (GCM) 10K type strain sequencing project: providing services to taxonomists for standard genome sequencing and annotation.</title>
        <authorList>
            <consortium name="The Broad Institute Genomics Platform"/>
            <consortium name="The Broad Institute Genome Sequencing Center for Infectious Disease"/>
            <person name="Wu L."/>
            <person name="Ma J."/>
        </authorList>
    </citation>
    <scope>NUCLEOTIDE SEQUENCE [LARGE SCALE GENOMIC DNA]</scope>
    <source>
        <strain evidence="3">CGMCC 4.7106</strain>
    </source>
</reference>
<evidence type="ECO:0000313" key="3">
    <source>
        <dbReference type="Proteomes" id="UP001597375"/>
    </source>
</evidence>
<dbReference type="Proteomes" id="UP001597375">
    <property type="component" value="Unassembled WGS sequence"/>
</dbReference>
<evidence type="ECO:0008006" key="4">
    <source>
        <dbReference type="Google" id="ProtNLM"/>
    </source>
</evidence>
<dbReference type="EMBL" id="JBHUIT010000017">
    <property type="protein sequence ID" value="MFD2256857.1"/>
    <property type="molecule type" value="Genomic_DNA"/>
</dbReference>
<comment type="caution">
    <text evidence="2">The sequence shown here is derived from an EMBL/GenBank/DDBJ whole genome shotgun (WGS) entry which is preliminary data.</text>
</comment>
<name>A0ABW5D7K8_9BACT</name>
<keyword evidence="1" id="KW-0732">Signal</keyword>
<protein>
    <recommendedName>
        <fullName evidence="4">Glycine zipper domain-containing protein</fullName>
    </recommendedName>
</protein>
<proteinExistence type="predicted"/>